<dbReference type="EMBL" id="CP032614">
    <property type="protein sequence ID" value="AYF85358.1"/>
    <property type="molecule type" value="Genomic_DNA"/>
</dbReference>
<dbReference type="InterPro" id="IPR000086">
    <property type="entry name" value="NUDIX_hydrolase_dom"/>
</dbReference>
<evidence type="ECO:0000313" key="4">
    <source>
        <dbReference type="Proteomes" id="UP000269847"/>
    </source>
</evidence>
<evidence type="ECO:0000256" key="2">
    <source>
        <dbReference type="ARBA" id="ARBA00022801"/>
    </source>
</evidence>
<dbReference type="Proteomes" id="UP000269847">
    <property type="component" value="Plasmid p.1"/>
</dbReference>
<dbReference type="AlphaFoldDB" id="A0A9W3VHI7"/>
<dbReference type="Gene3D" id="3.90.79.10">
    <property type="entry name" value="Nucleoside Triphosphate Pyrophosphohydrolase"/>
    <property type="match status" value="1"/>
</dbReference>
<dbReference type="GO" id="GO:0016787">
    <property type="term" value="F:hydrolase activity"/>
    <property type="evidence" value="ECO:0007669"/>
    <property type="project" value="UniProtKB-KW"/>
</dbReference>
<dbReference type="PANTHER" id="PTHR43046:SF14">
    <property type="entry name" value="MUTT_NUDIX FAMILY PROTEIN"/>
    <property type="match status" value="1"/>
</dbReference>
<comment type="cofactor">
    <cofactor evidence="1">
        <name>Mg(2+)</name>
        <dbReference type="ChEBI" id="CHEBI:18420"/>
    </cofactor>
</comment>
<protein>
    <submittedName>
        <fullName evidence="3">NUDIX domain-containing protein</fullName>
    </submittedName>
</protein>
<evidence type="ECO:0000313" key="3">
    <source>
        <dbReference type="EMBL" id="AYF85358.1"/>
    </source>
</evidence>
<sequence>MTYPIRVRTRALIIKNSNLLLVEFNDENGLHYNLPDGDVEKGESLIEAVRREELEEASVLINVGQVAFLYEYGPFKNKEKYGTVHSLTTIFEYELKEGETHCLSDNPDENQTGVKWMPLDEL</sequence>
<organism evidence="3 4">
    <name type="scientific">Bacillus thuringiensis</name>
    <dbReference type="NCBI Taxonomy" id="1428"/>
    <lineage>
        <taxon>Bacteria</taxon>
        <taxon>Bacillati</taxon>
        <taxon>Bacillota</taxon>
        <taxon>Bacilli</taxon>
        <taxon>Bacillales</taxon>
        <taxon>Bacillaceae</taxon>
        <taxon>Bacillus</taxon>
        <taxon>Bacillus cereus group</taxon>
    </lineage>
</organism>
<geneLocation type="plasmid" evidence="3 4">
    <name>p.1</name>
</geneLocation>
<proteinExistence type="predicted"/>
<dbReference type="PROSITE" id="PS51462">
    <property type="entry name" value="NUDIX"/>
    <property type="match status" value="1"/>
</dbReference>
<evidence type="ECO:0000256" key="1">
    <source>
        <dbReference type="ARBA" id="ARBA00001946"/>
    </source>
</evidence>
<name>A0A9W3VHI7_BACTU</name>
<dbReference type="RefSeq" id="WP_000221985.1">
    <property type="nucleotide sequence ID" value="NZ_CP014283.1"/>
</dbReference>
<keyword evidence="3" id="KW-0614">Plasmid</keyword>
<dbReference type="InterPro" id="IPR015797">
    <property type="entry name" value="NUDIX_hydrolase-like_dom_sf"/>
</dbReference>
<dbReference type="Pfam" id="PF00293">
    <property type="entry name" value="NUDIX"/>
    <property type="match status" value="1"/>
</dbReference>
<keyword evidence="2" id="KW-0378">Hydrolase</keyword>
<dbReference type="SUPFAM" id="SSF55811">
    <property type="entry name" value="Nudix"/>
    <property type="match status" value="1"/>
</dbReference>
<dbReference type="PANTHER" id="PTHR43046">
    <property type="entry name" value="GDP-MANNOSE MANNOSYL HYDROLASE"/>
    <property type="match status" value="1"/>
</dbReference>
<gene>
    <name evidence="3" type="ORF">D7J84_30770</name>
</gene>
<reference evidence="3 4" key="1">
    <citation type="submission" date="2018-09" db="EMBL/GenBank/DDBJ databases">
        <title>Complete genome of Bacillus thuringiensis strain QZL38.</title>
        <authorList>
            <person name="Song F."/>
        </authorList>
    </citation>
    <scope>NUCLEOTIDE SEQUENCE [LARGE SCALE GENOMIC DNA]</scope>
    <source>
        <strain evidence="3 4">QZL38</strain>
        <plasmid evidence="3 4">p.1</plasmid>
    </source>
</reference>
<accession>A0A9W3VHI7</accession>